<evidence type="ECO:0000256" key="3">
    <source>
        <dbReference type="SAM" id="SignalP"/>
    </source>
</evidence>
<name>A0A0C5VXN9_9GAMM</name>
<evidence type="ECO:0000256" key="2">
    <source>
        <dbReference type="ARBA" id="ARBA00022729"/>
    </source>
</evidence>
<dbReference type="EMBL" id="CP007142">
    <property type="protein sequence ID" value="AJQ95169.1"/>
    <property type="molecule type" value="Genomic_DNA"/>
</dbReference>
<dbReference type="Proteomes" id="UP000032266">
    <property type="component" value="Chromosome"/>
</dbReference>
<organism evidence="4 5">
    <name type="scientific">Gynuella sunshinyii YC6258</name>
    <dbReference type="NCBI Taxonomy" id="1445510"/>
    <lineage>
        <taxon>Bacteria</taxon>
        <taxon>Pseudomonadati</taxon>
        <taxon>Pseudomonadota</taxon>
        <taxon>Gammaproteobacteria</taxon>
        <taxon>Oceanospirillales</taxon>
        <taxon>Saccharospirillaceae</taxon>
        <taxon>Gynuella</taxon>
    </lineage>
</organism>
<dbReference type="PATRIC" id="fig|1445510.3.peg.3097"/>
<dbReference type="OrthoDB" id="9785326at2"/>
<feature type="signal peptide" evidence="3">
    <location>
        <begin position="1"/>
        <end position="24"/>
    </location>
</feature>
<dbReference type="HOGENOM" id="CLU_059326_3_1_6"/>
<sequence length="249" mass="27619">MNKNYYAPPLLLIVTFMCSMASFASQDRNPADPYEGFNRVVFKFNDTLDHFVVKPVAKTYRWVAPKFVERGVSNFFSNLGEVTTVPNHLLQGKFGQGFKSTGRFLINSTIGVAGLWDVASPMGLEKTKEDFGQTLGKWNVPSGPYLVLPILGPSTVRDAGGLVVDTLTKPTTWIVDDASAQVSLTVVQGIDKRAALLDSESMLTGDKYSAIRDFYLQIREYNVRDGVVEDDFVNDNSDGSEEEFLDESF</sequence>
<evidence type="ECO:0000313" key="4">
    <source>
        <dbReference type="EMBL" id="AJQ95169.1"/>
    </source>
</evidence>
<dbReference type="Pfam" id="PF04333">
    <property type="entry name" value="MlaA"/>
    <property type="match status" value="1"/>
</dbReference>
<reference evidence="4 5" key="1">
    <citation type="submission" date="2014-01" db="EMBL/GenBank/DDBJ databases">
        <title>Full genme sequencing of cellulolytic bacterium Gynuella sunshinyii YC6258T gen. nov., sp. nov.</title>
        <authorList>
            <person name="Khan H."/>
            <person name="Chung E.J."/>
            <person name="Chung Y.R."/>
        </authorList>
    </citation>
    <scope>NUCLEOTIDE SEQUENCE [LARGE SCALE GENOMIC DNA]</scope>
    <source>
        <strain evidence="4 5">YC6258</strain>
    </source>
</reference>
<dbReference type="KEGG" id="gsn:YC6258_03133"/>
<proteinExistence type="inferred from homology"/>
<dbReference type="InterPro" id="IPR007428">
    <property type="entry name" value="MlaA"/>
</dbReference>
<keyword evidence="2 3" id="KW-0732">Signal</keyword>
<dbReference type="AlphaFoldDB" id="A0A0C5VXN9"/>
<keyword evidence="4" id="KW-0449">Lipoprotein</keyword>
<dbReference type="PANTHER" id="PTHR30035:SF3">
    <property type="entry name" value="INTERMEMBRANE PHOSPHOLIPID TRANSPORT SYSTEM LIPOPROTEIN MLAA"/>
    <property type="match status" value="1"/>
</dbReference>
<comment type="similarity">
    <text evidence="1">Belongs to the MlaA family.</text>
</comment>
<evidence type="ECO:0000256" key="1">
    <source>
        <dbReference type="ARBA" id="ARBA00010634"/>
    </source>
</evidence>
<dbReference type="PRINTS" id="PR01805">
    <property type="entry name" value="VACJLIPOPROT"/>
</dbReference>
<feature type="chain" id="PRO_5002191405" evidence="3">
    <location>
        <begin position="25"/>
        <end position="249"/>
    </location>
</feature>
<dbReference type="PANTHER" id="PTHR30035">
    <property type="entry name" value="LIPOPROTEIN VACJ-RELATED"/>
    <property type="match status" value="1"/>
</dbReference>
<dbReference type="STRING" id="1445510.YC6258_03133"/>
<gene>
    <name evidence="4" type="ORF">YC6258_03133</name>
</gene>
<dbReference type="GO" id="GO:0016020">
    <property type="term" value="C:membrane"/>
    <property type="evidence" value="ECO:0007669"/>
    <property type="project" value="InterPro"/>
</dbReference>
<protein>
    <submittedName>
        <fullName evidence="4">Surface lipoprotein</fullName>
    </submittedName>
</protein>
<dbReference type="GO" id="GO:0120010">
    <property type="term" value="P:intermembrane phospholipid transfer"/>
    <property type="evidence" value="ECO:0007669"/>
    <property type="project" value="TreeGrafter"/>
</dbReference>
<keyword evidence="5" id="KW-1185">Reference proteome</keyword>
<evidence type="ECO:0000313" key="5">
    <source>
        <dbReference type="Proteomes" id="UP000032266"/>
    </source>
</evidence>
<accession>A0A0C5VXN9</accession>